<evidence type="ECO:0000256" key="4">
    <source>
        <dbReference type="ARBA" id="ARBA00023186"/>
    </source>
</evidence>
<dbReference type="InterPro" id="IPR000397">
    <property type="entry name" value="Heat_shock_Hsp33"/>
</dbReference>
<sequence>MSDYLLKSVCYDGQIRAYAVCATETVGEAQKRHDTWSASSAALGRTMIGALLLGATMKGQDKMTVKVEGDGPAGTIIVDSNGAGETKGYISNPKVHLPPNEAGKIDVRGAVGTEGTLTVIKDMGMKETFSGQVPLVSGELGEDFTYYMANSEQVPSAIGLSVLVDTDNSIKAAGGFMIQVMPGATDATLDAIEKNIAEIPLVSKLMDEGESPEEILFRLLGGEENVKILEKMPVTFKCDCSKERFANAIITLGPTEIQDMIDEDHGAEANCHFCGNSYHYSEEDLAELKIEAAGL</sequence>
<dbReference type="RefSeq" id="WP_010054024.1">
    <property type="nucleotide sequence ID" value="NZ_BJOJ01000068.1"/>
</dbReference>
<keyword evidence="5 6" id="KW-0676">Redox-active center</keyword>
<comment type="subcellular location">
    <subcellularLocation>
        <location evidence="6">Cytoplasm</location>
    </subcellularLocation>
</comment>
<gene>
    <name evidence="6 7" type="primary">hslO</name>
    <name evidence="7" type="ORF">RAK27_04230</name>
</gene>
<comment type="function">
    <text evidence="6">Redox regulated molecular chaperone. Protects both thermally unfolding and oxidatively damaged proteins from irreversible aggregation. Plays an important role in the bacterial defense system toward oxidative stress.</text>
</comment>
<dbReference type="GO" id="GO:0051082">
    <property type="term" value="F:unfolded protein binding"/>
    <property type="evidence" value="ECO:0007669"/>
    <property type="project" value="UniProtKB-UniRule"/>
</dbReference>
<dbReference type="GO" id="GO:0042026">
    <property type="term" value="P:protein refolding"/>
    <property type="evidence" value="ECO:0007669"/>
    <property type="project" value="TreeGrafter"/>
</dbReference>
<keyword evidence="4 6" id="KW-0143">Chaperone</keyword>
<dbReference type="InterPro" id="IPR016153">
    <property type="entry name" value="Heat_shock_Hsp33_N"/>
</dbReference>
<dbReference type="CDD" id="cd00498">
    <property type="entry name" value="Hsp33"/>
    <property type="match status" value="1"/>
</dbReference>
<dbReference type="PIRSF" id="PIRSF005261">
    <property type="entry name" value="Heat_shock_Hsp33"/>
    <property type="match status" value="1"/>
</dbReference>
<comment type="caution">
    <text evidence="7">The sequence shown here is derived from an EMBL/GenBank/DDBJ whole genome shotgun (WGS) entry which is preliminary data.</text>
</comment>
<dbReference type="GeneID" id="83607167"/>
<dbReference type="NCBIfam" id="NF001033">
    <property type="entry name" value="PRK00114.1"/>
    <property type="match status" value="1"/>
</dbReference>
<feature type="disulfide bond" description="Redox-active" evidence="6">
    <location>
        <begin position="271"/>
        <end position="274"/>
    </location>
</feature>
<dbReference type="PANTHER" id="PTHR30111:SF1">
    <property type="entry name" value="33 KDA CHAPERONIN"/>
    <property type="match status" value="1"/>
</dbReference>
<evidence type="ECO:0000256" key="6">
    <source>
        <dbReference type="HAMAP-Rule" id="MF_00117"/>
    </source>
</evidence>
<dbReference type="HAMAP" id="MF_00117">
    <property type="entry name" value="HslO"/>
    <property type="match status" value="1"/>
</dbReference>
<proteinExistence type="inferred from homology"/>
<reference evidence="7" key="1">
    <citation type="submission" date="2023-08" db="EMBL/GenBank/DDBJ databases">
        <title>Genomic characterization of piscicolin 126 produced by Carnobacterium maltaromaticum CM22 strain isolated from salmon (Salmo salar).</title>
        <authorList>
            <person name="Gonzalez-Gragera E."/>
            <person name="Garcia-Lopez J.D."/>
            <person name="Teso-Perez C."/>
            <person name="Gimenez-Hernandez I."/>
            <person name="Peralta-Sanchez J.M."/>
            <person name="Valdivia E."/>
            <person name="Montalban-Lopez M."/>
            <person name="Martin-Platero A.M."/>
            <person name="Banos A."/>
            <person name="Martinez-Bueno M."/>
        </authorList>
    </citation>
    <scope>NUCLEOTIDE SEQUENCE</scope>
    <source>
        <strain evidence="7">CM22</strain>
    </source>
</reference>
<evidence type="ECO:0000256" key="2">
    <source>
        <dbReference type="ARBA" id="ARBA00022833"/>
    </source>
</evidence>
<evidence type="ECO:0000256" key="5">
    <source>
        <dbReference type="ARBA" id="ARBA00023284"/>
    </source>
</evidence>
<protein>
    <recommendedName>
        <fullName evidence="6">33 kDa chaperonin</fullName>
    </recommendedName>
    <alternativeName>
        <fullName evidence="6">Heat shock protein 33 homolog</fullName>
        <shortName evidence="6">HSP33</shortName>
    </alternativeName>
</protein>
<dbReference type="AlphaFoldDB" id="A0AAW9K0G2"/>
<dbReference type="GO" id="GO:0044183">
    <property type="term" value="F:protein folding chaperone"/>
    <property type="evidence" value="ECO:0007669"/>
    <property type="project" value="TreeGrafter"/>
</dbReference>
<evidence type="ECO:0000313" key="7">
    <source>
        <dbReference type="EMBL" id="MDZ5757859.1"/>
    </source>
</evidence>
<evidence type="ECO:0000256" key="3">
    <source>
        <dbReference type="ARBA" id="ARBA00023157"/>
    </source>
</evidence>
<dbReference type="Gene3D" id="3.90.1280.10">
    <property type="entry name" value="HSP33 redox switch-like"/>
    <property type="match status" value="1"/>
</dbReference>
<dbReference type="PANTHER" id="PTHR30111">
    <property type="entry name" value="33 KDA CHAPERONIN"/>
    <property type="match status" value="1"/>
</dbReference>
<organism evidence="7 8">
    <name type="scientific">Carnobacterium maltaromaticum</name>
    <name type="common">Carnobacterium piscicola</name>
    <dbReference type="NCBI Taxonomy" id="2751"/>
    <lineage>
        <taxon>Bacteria</taxon>
        <taxon>Bacillati</taxon>
        <taxon>Bacillota</taxon>
        <taxon>Bacilli</taxon>
        <taxon>Lactobacillales</taxon>
        <taxon>Carnobacteriaceae</taxon>
        <taxon>Carnobacterium</taxon>
    </lineage>
</organism>
<dbReference type="EMBL" id="JAVBVO010000002">
    <property type="protein sequence ID" value="MDZ5757859.1"/>
    <property type="molecule type" value="Genomic_DNA"/>
</dbReference>
<dbReference type="InterPro" id="IPR016154">
    <property type="entry name" value="Heat_shock_Hsp33_C"/>
</dbReference>
<evidence type="ECO:0000256" key="1">
    <source>
        <dbReference type="ARBA" id="ARBA00022490"/>
    </source>
</evidence>
<accession>A0AAW9K0G2</accession>
<keyword evidence="3 6" id="KW-1015">Disulfide bond</keyword>
<dbReference type="SUPFAM" id="SSF64397">
    <property type="entry name" value="Hsp33 domain"/>
    <property type="match status" value="1"/>
</dbReference>
<dbReference type="SUPFAM" id="SSF118352">
    <property type="entry name" value="HSP33 redox switch-like"/>
    <property type="match status" value="1"/>
</dbReference>
<name>A0AAW9K0G2_CARML</name>
<dbReference type="Gene3D" id="3.55.30.10">
    <property type="entry name" value="Hsp33 domain"/>
    <property type="match status" value="1"/>
</dbReference>
<comment type="similarity">
    <text evidence="6">Belongs to the HSP33 family.</text>
</comment>
<keyword evidence="1 6" id="KW-0963">Cytoplasm</keyword>
<keyword evidence="2 6" id="KW-0862">Zinc</keyword>
<comment type="PTM">
    <text evidence="6">Under oxidizing conditions two disulfide bonds are formed involving the reactive cysteines. Under reducing conditions zinc is bound to the reactive cysteines and the protein is inactive.</text>
</comment>
<dbReference type="Proteomes" id="UP001290462">
    <property type="component" value="Unassembled WGS sequence"/>
</dbReference>
<feature type="disulfide bond" description="Redox-active" evidence="6">
    <location>
        <begin position="238"/>
        <end position="240"/>
    </location>
</feature>
<dbReference type="Pfam" id="PF01430">
    <property type="entry name" value="HSP33"/>
    <property type="match status" value="1"/>
</dbReference>
<evidence type="ECO:0000313" key="8">
    <source>
        <dbReference type="Proteomes" id="UP001290462"/>
    </source>
</evidence>
<dbReference type="GO" id="GO:0005737">
    <property type="term" value="C:cytoplasm"/>
    <property type="evidence" value="ECO:0007669"/>
    <property type="project" value="UniProtKB-SubCell"/>
</dbReference>